<dbReference type="Proteomes" id="UP000605986">
    <property type="component" value="Unassembled WGS sequence"/>
</dbReference>
<dbReference type="AlphaFoldDB" id="A0A8H4NXG9"/>
<feature type="region of interest" description="Disordered" evidence="1">
    <location>
        <begin position="1"/>
        <end position="33"/>
    </location>
</feature>
<feature type="domain" description="DUF3669" evidence="2">
    <location>
        <begin position="276"/>
        <end position="338"/>
    </location>
</feature>
<dbReference type="PANTHER" id="PTHR40780">
    <property type="entry name" value="DUF3669 DOMAIN-CONTAINING PROTEIN"/>
    <property type="match status" value="1"/>
</dbReference>
<dbReference type="OrthoDB" id="2993351at2759"/>
<dbReference type="PANTHER" id="PTHR40780:SF3">
    <property type="entry name" value="DUF3669 DOMAIN-CONTAINING PROTEIN"/>
    <property type="match status" value="1"/>
</dbReference>
<evidence type="ECO:0000313" key="4">
    <source>
        <dbReference type="Proteomes" id="UP000605986"/>
    </source>
</evidence>
<evidence type="ECO:0000313" key="3">
    <source>
        <dbReference type="EMBL" id="KAF4451365.1"/>
    </source>
</evidence>
<sequence>MHAFRHNDPDVEPFTIYHTNSRSSQNPHTSADMATGVSRDLTTAFSEKGLLRIGTGCCGSVWADADSSNNDTPSCIKREDGNPHRSISNEYNIHQLVIQSVQYYPQYARNFRIPLCRGFLDQDDQKSWSLVLPRLPPGSKPCNALLSEKVQPVSEQVRKLLVNKFARGTDLDAIANDGKNEHCLIRPYLGRRKKVWGDTNRNTFFSLRNFPLHLERMIELELDVESYAKVMAEGLAFLHWVVRIDANDVEFVLARSRSTSHSQSPFVPDILGPHSMWIIDFDCCDPISLDEKGVASAAECFWWNDPYYPRPGSDNDPKLWSVFREHFLQVSSEILKDKEQSVQQLPNLLMNVIEEGSRPEKGP</sequence>
<proteinExistence type="predicted"/>
<reference evidence="3" key="1">
    <citation type="submission" date="2020-01" db="EMBL/GenBank/DDBJ databases">
        <title>Identification and distribution of gene clusters putatively required for synthesis of sphingolipid metabolism inhibitors in phylogenetically diverse species of the filamentous fungus Fusarium.</title>
        <authorList>
            <person name="Kim H.-S."/>
            <person name="Busman M."/>
            <person name="Brown D.W."/>
            <person name="Divon H."/>
            <person name="Uhlig S."/>
            <person name="Proctor R.H."/>
        </authorList>
    </citation>
    <scope>NUCLEOTIDE SEQUENCE</scope>
    <source>
        <strain evidence="3">NRRL 53441</strain>
    </source>
</reference>
<gene>
    <name evidence="3" type="ORF">F53441_5631</name>
</gene>
<organism evidence="3 4">
    <name type="scientific">Fusarium austroafricanum</name>
    <dbReference type="NCBI Taxonomy" id="2364996"/>
    <lineage>
        <taxon>Eukaryota</taxon>
        <taxon>Fungi</taxon>
        <taxon>Dikarya</taxon>
        <taxon>Ascomycota</taxon>
        <taxon>Pezizomycotina</taxon>
        <taxon>Sordariomycetes</taxon>
        <taxon>Hypocreomycetidae</taxon>
        <taxon>Hypocreales</taxon>
        <taxon>Nectriaceae</taxon>
        <taxon>Fusarium</taxon>
        <taxon>Fusarium concolor species complex</taxon>
    </lineage>
</organism>
<evidence type="ECO:0000256" key="1">
    <source>
        <dbReference type="SAM" id="MobiDB-lite"/>
    </source>
</evidence>
<dbReference type="Pfam" id="PF12417">
    <property type="entry name" value="DUF3669"/>
    <property type="match status" value="1"/>
</dbReference>
<feature type="compositionally biased region" description="Polar residues" evidence="1">
    <location>
        <begin position="17"/>
        <end position="29"/>
    </location>
</feature>
<comment type="caution">
    <text evidence="3">The sequence shown here is derived from an EMBL/GenBank/DDBJ whole genome shotgun (WGS) entry which is preliminary data.</text>
</comment>
<accession>A0A8H4NXG9</accession>
<dbReference type="InterPro" id="IPR022137">
    <property type="entry name" value="Znf_prot_DUF3669"/>
</dbReference>
<dbReference type="EMBL" id="JAADJG010000221">
    <property type="protein sequence ID" value="KAF4451365.1"/>
    <property type="molecule type" value="Genomic_DNA"/>
</dbReference>
<keyword evidence="4" id="KW-1185">Reference proteome</keyword>
<name>A0A8H4NXG9_9HYPO</name>
<evidence type="ECO:0000259" key="2">
    <source>
        <dbReference type="Pfam" id="PF12417"/>
    </source>
</evidence>
<protein>
    <submittedName>
        <fullName evidence="3">Calcineurin-like phosphoesterase</fullName>
    </submittedName>
</protein>